<name>A0ACA9PBW4_9GLOM</name>
<proteinExistence type="predicted"/>
<evidence type="ECO:0000313" key="1">
    <source>
        <dbReference type="EMBL" id="CAG8691971.1"/>
    </source>
</evidence>
<feature type="non-terminal residue" evidence="1">
    <location>
        <position position="117"/>
    </location>
</feature>
<organism evidence="1 2">
    <name type="scientific">Scutellospora calospora</name>
    <dbReference type="NCBI Taxonomy" id="85575"/>
    <lineage>
        <taxon>Eukaryota</taxon>
        <taxon>Fungi</taxon>
        <taxon>Fungi incertae sedis</taxon>
        <taxon>Mucoromycota</taxon>
        <taxon>Glomeromycotina</taxon>
        <taxon>Glomeromycetes</taxon>
        <taxon>Diversisporales</taxon>
        <taxon>Gigasporaceae</taxon>
        <taxon>Scutellospora</taxon>
    </lineage>
</organism>
<dbReference type="Proteomes" id="UP000789860">
    <property type="component" value="Unassembled WGS sequence"/>
</dbReference>
<reference evidence="1" key="1">
    <citation type="submission" date="2021-06" db="EMBL/GenBank/DDBJ databases">
        <authorList>
            <person name="Kallberg Y."/>
            <person name="Tangrot J."/>
            <person name="Rosling A."/>
        </authorList>
    </citation>
    <scope>NUCLEOTIDE SEQUENCE</scope>
    <source>
        <strain evidence="1">AU212A</strain>
    </source>
</reference>
<sequence length="117" mass="13804">WNRFNQQYDRKGCVEVALKRLKDSQNIGPSFFQELIAHLHCESNCFVLRCYGITQDPVSKEYIMVTDYATKEVETILIALRCRSTDVIYHDEKCDSMYTGGFRHKSEEGKHYNYKIH</sequence>
<gene>
    <name evidence="1" type="ORF">SCALOS_LOCUS10168</name>
</gene>
<dbReference type="EMBL" id="CAJVPM010036140">
    <property type="protein sequence ID" value="CAG8691971.1"/>
    <property type="molecule type" value="Genomic_DNA"/>
</dbReference>
<evidence type="ECO:0000313" key="2">
    <source>
        <dbReference type="Proteomes" id="UP000789860"/>
    </source>
</evidence>
<accession>A0ACA9PBW4</accession>
<comment type="caution">
    <text evidence="1">The sequence shown here is derived from an EMBL/GenBank/DDBJ whole genome shotgun (WGS) entry which is preliminary data.</text>
</comment>
<feature type="non-terminal residue" evidence="1">
    <location>
        <position position="1"/>
    </location>
</feature>
<keyword evidence="2" id="KW-1185">Reference proteome</keyword>
<protein>
    <submittedName>
        <fullName evidence="1">8146_t:CDS:1</fullName>
    </submittedName>
</protein>